<reference evidence="2 3" key="1">
    <citation type="journal article" date="2019" name="Appl. Environ. Microbiol.">
        <title>Population genetics and characterization of Campylobacter jejuni isolates in western jackdaws and game birds in Finland.</title>
        <authorList>
            <person name="Kovanen S."/>
            <person name="Rossi M."/>
            <person name="Pohja-Mykra M."/>
            <person name="Nieminen T."/>
            <person name="Raunio-Saarnisto M."/>
            <person name="Sauvala M."/>
            <person name="Fredriksson-Ahomaa M."/>
            <person name="Hanninen M.L."/>
            <person name="Kivisto R."/>
        </authorList>
    </citation>
    <scope>NUCLEOTIDE SEQUENCE [LARGE SCALE GENOMIC DNA]</scope>
    <source>
        <strain evidence="2 3">CB313</strain>
    </source>
</reference>
<protein>
    <recommendedName>
        <fullName evidence="1">YopX protein domain-containing protein</fullName>
    </recommendedName>
</protein>
<evidence type="ECO:0000259" key="1">
    <source>
        <dbReference type="Pfam" id="PF09643"/>
    </source>
</evidence>
<sequence length="145" mass="16880">MSFLWSKVVKAVDLKFRVWGIEENRYLNPYERYSVLYRSGELEGSERERYDSTYNLELCSKAKDDNGMEIYEGDVVVFNNKLTLERSVCTCTLQDSSVGYNFQFLTYRTGEKTSLASVFGKPSLRRDFDIKVVGNIHTPYIHVWG</sequence>
<dbReference type="AlphaFoldDB" id="A0A431EAV2"/>
<accession>A0A431EAV2</accession>
<evidence type="ECO:0000313" key="2">
    <source>
        <dbReference type="EMBL" id="RTJ78359.1"/>
    </source>
</evidence>
<evidence type="ECO:0000313" key="3">
    <source>
        <dbReference type="Proteomes" id="UP000288507"/>
    </source>
</evidence>
<dbReference type="InterPro" id="IPR023385">
    <property type="entry name" value="YopX-like_C"/>
</dbReference>
<dbReference type="EMBL" id="PRBV01000014">
    <property type="protein sequence ID" value="RTJ78359.1"/>
    <property type="molecule type" value="Genomic_DNA"/>
</dbReference>
<dbReference type="Pfam" id="PF09643">
    <property type="entry name" value="YopX"/>
    <property type="match status" value="1"/>
</dbReference>
<feature type="domain" description="YopX protein" evidence="1">
    <location>
        <begin position="15"/>
        <end position="137"/>
    </location>
</feature>
<proteinExistence type="predicted"/>
<dbReference type="InterPro" id="IPR019096">
    <property type="entry name" value="YopX_protein"/>
</dbReference>
<gene>
    <name evidence="2" type="ORF">C3H57_08615</name>
</gene>
<comment type="caution">
    <text evidence="2">The sequence shown here is derived from an EMBL/GenBank/DDBJ whole genome shotgun (WGS) entry which is preliminary data.</text>
</comment>
<name>A0A431EAV2_CAMJU</name>
<organism evidence="2 3">
    <name type="scientific">Campylobacter jejuni</name>
    <dbReference type="NCBI Taxonomy" id="197"/>
    <lineage>
        <taxon>Bacteria</taxon>
        <taxon>Pseudomonadati</taxon>
        <taxon>Campylobacterota</taxon>
        <taxon>Epsilonproteobacteria</taxon>
        <taxon>Campylobacterales</taxon>
        <taxon>Campylobacteraceae</taxon>
        <taxon>Campylobacter</taxon>
    </lineage>
</organism>
<dbReference type="SUPFAM" id="SSF159006">
    <property type="entry name" value="YopX-like"/>
    <property type="match status" value="1"/>
</dbReference>
<dbReference type="Proteomes" id="UP000288507">
    <property type="component" value="Unassembled WGS sequence"/>
</dbReference>
<dbReference type="Gene3D" id="2.30.30.290">
    <property type="entry name" value="YopX-like domains"/>
    <property type="match status" value="1"/>
</dbReference>